<dbReference type="SUPFAM" id="SSF57667">
    <property type="entry name" value="beta-beta-alpha zinc fingers"/>
    <property type="match status" value="1"/>
</dbReference>
<dbReference type="GO" id="GO:0008270">
    <property type="term" value="F:zinc ion binding"/>
    <property type="evidence" value="ECO:0007669"/>
    <property type="project" value="UniProtKB-KW"/>
</dbReference>
<evidence type="ECO:0000313" key="3">
    <source>
        <dbReference type="EMBL" id="GFT77546.1"/>
    </source>
</evidence>
<proteinExistence type="predicted"/>
<feature type="domain" description="C2H2-type" evidence="2">
    <location>
        <begin position="71"/>
        <end position="99"/>
    </location>
</feature>
<dbReference type="PROSITE" id="PS00028">
    <property type="entry name" value="ZINC_FINGER_C2H2_1"/>
    <property type="match status" value="2"/>
</dbReference>
<keyword evidence="1" id="KW-0862">Zinc</keyword>
<dbReference type="Proteomes" id="UP000887013">
    <property type="component" value="Unassembled WGS sequence"/>
</dbReference>
<protein>
    <recommendedName>
        <fullName evidence="2">C2H2-type domain-containing protein</fullName>
    </recommendedName>
</protein>
<keyword evidence="4" id="KW-1185">Reference proteome</keyword>
<accession>A0A8X6PLK3</accession>
<gene>
    <name evidence="3" type="ORF">NPIL_20001</name>
</gene>
<feature type="domain" description="C2H2-type" evidence="2">
    <location>
        <begin position="42"/>
        <end position="69"/>
    </location>
</feature>
<name>A0A8X6PLK3_NEPPI</name>
<keyword evidence="1" id="KW-0479">Metal-binding</keyword>
<dbReference type="AlphaFoldDB" id="A0A8X6PLK3"/>
<evidence type="ECO:0000259" key="2">
    <source>
        <dbReference type="PROSITE" id="PS50157"/>
    </source>
</evidence>
<dbReference type="InterPro" id="IPR013087">
    <property type="entry name" value="Znf_C2H2_type"/>
</dbReference>
<keyword evidence="1" id="KW-0863">Zinc-finger</keyword>
<comment type="caution">
    <text evidence="3">The sequence shown here is derived from an EMBL/GenBank/DDBJ whole genome shotgun (WGS) entry which is preliminary data.</text>
</comment>
<evidence type="ECO:0000313" key="4">
    <source>
        <dbReference type="Proteomes" id="UP000887013"/>
    </source>
</evidence>
<dbReference type="EMBL" id="BMAW01071313">
    <property type="protein sequence ID" value="GFT77546.1"/>
    <property type="molecule type" value="Genomic_DNA"/>
</dbReference>
<reference evidence="3" key="1">
    <citation type="submission" date="2020-08" db="EMBL/GenBank/DDBJ databases">
        <title>Multicomponent nature underlies the extraordinary mechanical properties of spider dragline silk.</title>
        <authorList>
            <person name="Kono N."/>
            <person name="Nakamura H."/>
            <person name="Mori M."/>
            <person name="Yoshida Y."/>
            <person name="Ohtoshi R."/>
            <person name="Malay A.D."/>
            <person name="Moran D.A.P."/>
            <person name="Tomita M."/>
            <person name="Numata K."/>
            <person name="Arakawa K."/>
        </authorList>
    </citation>
    <scope>NUCLEOTIDE SEQUENCE</scope>
</reference>
<dbReference type="SMART" id="SM00355">
    <property type="entry name" value="ZnF_C2H2"/>
    <property type="match status" value="2"/>
</dbReference>
<evidence type="ECO:0000256" key="1">
    <source>
        <dbReference type="PROSITE-ProRule" id="PRU00042"/>
    </source>
</evidence>
<dbReference type="Gene3D" id="3.30.160.60">
    <property type="entry name" value="Classic Zinc Finger"/>
    <property type="match status" value="1"/>
</dbReference>
<dbReference type="PROSITE" id="PS50157">
    <property type="entry name" value="ZINC_FINGER_C2H2_2"/>
    <property type="match status" value="2"/>
</dbReference>
<organism evidence="3 4">
    <name type="scientific">Nephila pilipes</name>
    <name type="common">Giant wood spider</name>
    <name type="synonym">Nephila maculata</name>
    <dbReference type="NCBI Taxonomy" id="299642"/>
    <lineage>
        <taxon>Eukaryota</taxon>
        <taxon>Metazoa</taxon>
        <taxon>Ecdysozoa</taxon>
        <taxon>Arthropoda</taxon>
        <taxon>Chelicerata</taxon>
        <taxon>Arachnida</taxon>
        <taxon>Araneae</taxon>
        <taxon>Araneomorphae</taxon>
        <taxon>Entelegynae</taxon>
        <taxon>Araneoidea</taxon>
        <taxon>Nephilidae</taxon>
        <taxon>Nephila</taxon>
    </lineage>
</organism>
<dbReference type="OrthoDB" id="6496232at2759"/>
<dbReference type="InterPro" id="IPR036236">
    <property type="entry name" value="Znf_C2H2_sf"/>
</dbReference>
<dbReference type="Pfam" id="PF00096">
    <property type="entry name" value="zf-C2H2"/>
    <property type="match status" value="2"/>
</dbReference>
<sequence>MKLENFIRVIFVLELSPGKIICTDILSEYLLINWKSKNSPKFPCHICDRVFTTRRRRNTHVDTHSDVRNLFSCPKCDRRFTWIDSLKRHLKIIHFLKEISLFLSPLYYFITLLKIHRIFSIDTEDMRTSVKSHRPLSPNDVIFC</sequence>